<evidence type="ECO:0000313" key="2">
    <source>
        <dbReference type="Proteomes" id="UP000284605"/>
    </source>
</evidence>
<evidence type="ECO:0008006" key="3">
    <source>
        <dbReference type="Google" id="ProtNLM"/>
    </source>
</evidence>
<comment type="caution">
    <text evidence="1">The sequence shown here is derived from an EMBL/GenBank/DDBJ whole genome shotgun (WGS) entry which is preliminary data.</text>
</comment>
<accession>A0A418WA86</accession>
<sequence>MVAVLVLAVLGFGGLYLGGFILAGPDTQMPPPAPVATLPTVPDVAYLELKNVILPANRGGQFRNYINFTFKIEVKDEATAQTLKEREVYMRAALVGAFSTEPIETKTGPADFDDAVFRARVLAELVKVAGPDLIQGVLIERVLPIKG</sequence>
<dbReference type="AlphaFoldDB" id="A0A418WA86"/>
<proteinExistence type="predicted"/>
<dbReference type="EMBL" id="QYUK01000011">
    <property type="protein sequence ID" value="RJF86951.1"/>
    <property type="molecule type" value="Genomic_DNA"/>
</dbReference>
<keyword evidence="2" id="KW-1185">Reference proteome</keyword>
<reference evidence="1 2" key="1">
    <citation type="submission" date="2018-09" db="EMBL/GenBank/DDBJ databases">
        <authorList>
            <person name="Zhu H."/>
        </authorList>
    </citation>
    <scope>NUCLEOTIDE SEQUENCE [LARGE SCALE GENOMIC DNA]</scope>
    <source>
        <strain evidence="1 2">K1W22B-8</strain>
    </source>
</reference>
<evidence type="ECO:0000313" key="1">
    <source>
        <dbReference type="EMBL" id="RJF86951.1"/>
    </source>
</evidence>
<protein>
    <recommendedName>
        <fullName evidence="3">Flagellar protein FliL</fullName>
    </recommendedName>
</protein>
<organism evidence="1 2">
    <name type="scientific">Oleomonas cavernae</name>
    <dbReference type="NCBI Taxonomy" id="2320859"/>
    <lineage>
        <taxon>Bacteria</taxon>
        <taxon>Pseudomonadati</taxon>
        <taxon>Pseudomonadota</taxon>
        <taxon>Alphaproteobacteria</taxon>
        <taxon>Acetobacterales</taxon>
        <taxon>Acetobacteraceae</taxon>
        <taxon>Oleomonas</taxon>
    </lineage>
</organism>
<dbReference type="Proteomes" id="UP000284605">
    <property type="component" value="Unassembled WGS sequence"/>
</dbReference>
<gene>
    <name evidence="1" type="ORF">D3874_07910</name>
</gene>
<name>A0A418WA86_9PROT</name>